<accession>A0ABN1U9S4</accession>
<proteinExistence type="predicted"/>
<gene>
    <name evidence="1" type="ORF">GCM10009606_07620</name>
</gene>
<comment type="caution">
    <text evidence="1">The sequence shown here is derived from an EMBL/GenBank/DDBJ whole genome shotgun (WGS) entry which is preliminary data.</text>
</comment>
<sequence>MSANPPKNDAWRPYGDVRFVLIRNTGRLKPSRGLILDWKREGRRWEALVVWHDDAALKPVVKMDWLRIEDLIPVPVDPNWTGPSNQGRPR</sequence>
<dbReference type="EMBL" id="BAAAJE010000002">
    <property type="protein sequence ID" value="GAA1130189.1"/>
    <property type="molecule type" value="Genomic_DNA"/>
</dbReference>
<protein>
    <submittedName>
        <fullName evidence="1">Uncharacterized protein</fullName>
    </submittedName>
</protein>
<organism evidence="1 2">
    <name type="scientific">Nocardioides aquiterrae</name>
    <dbReference type="NCBI Taxonomy" id="203799"/>
    <lineage>
        <taxon>Bacteria</taxon>
        <taxon>Bacillati</taxon>
        <taxon>Actinomycetota</taxon>
        <taxon>Actinomycetes</taxon>
        <taxon>Propionibacteriales</taxon>
        <taxon>Nocardioidaceae</taxon>
        <taxon>Nocardioides</taxon>
    </lineage>
</organism>
<evidence type="ECO:0000313" key="2">
    <source>
        <dbReference type="Proteomes" id="UP001499979"/>
    </source>
</evidence>
<keyword evidence="2" id="KW-1185">Reference proteome</keyword>
<evidence type="ECO:0000313" key="1">
    <source>
        <dbReference type="EMBL" id="GAA1130189.1"/>
    </source>
</evidence>
<dbReference type="RefSeq" id="WP_343905793.1">
    <property type="nucleotide sequence ID" value="NZ_BAAAJE010000002.1"/>
</dbReference>
<reference evidence="1 2" key="1">
    <citation type="journal article" date="2019" name="Int. J. Syst. Evol. Microbiol.">
        <title>The Global Catalogue of Microorganisms (GCM) 10K type strain sequencing project: providing services to taxonomists for standard genome sequencing and annotation.</title>
        <authorList>
            <consortium name="The Broad Institute Genomics Platform"/>
            <consortium name="The Broad Institute Genome Sequencing Center for Infectious Disease"/>
            <person name="Wu L."/>
            <person name="Ma J."/>
        </authorList>
    </citation>
    <scope>NUCLEOTIDE SEQUENCE [LARGE SCALE GENOMIC DNA]</scope>
    <source>
        <strain evidence="1 2">JCM 11813</strain>
    </source>
</reference>
<name>A0ABN1U9S4_9ACTN</name>
<dbReference type="Proteomes" id="UP001499979">
    <property type="component" value="Unassembled WGS sequence"/>
</dbReference>